<evidence type="ECO:0000313" key="10">
    <source>
        <dbReference type="EnsemblProtists" id="HpaP803682"/>
    </source>
</evidence>
<keyword evidence="11" id="KW-1185">Reference proteome</keyword>
<dbReference type="OMA" id="EYLQCHI"/>
<dbReference type="EMBL" id="JH598105">
    <property type="status" value="NOT_ANNOTATED_CDS"/>
    <property type="molecule type" value="Genomic_DNA"/>
</dbReference>
<dbReference type="GO" id="GO:0043161">
    <property type="term" value="P:proteasome-mediated ubiquitin-dependent protein catabolic process"/>
    <property type="evidence" value="ECO:0007669"/>
    <property type="project" value="TreeGrafter"/>
</dbReference>
<evidence type="ECO:0000256" key="5">
    <source>
        <dbReference type="ARBA" id="ARBA00022786"/>
    </source>
</evidence>
<keyword evidence="3" id="KW-0808">Transferase</keyword>
<sequence>MSDRADQLKLQGNTCFHKGKFRAAIDMYTMAIAMAPGRSIYYSNRALCHLKLEKWDRCRDDCQSALKFDALNAKASYMLGTSYMQLLAFDMAVESLIKALKSAKKTQKSASFQNDIVAELKRVKKCQWHHEQQQRIARHTEAMSQLRRLFGEKQTDKVLEVDALMAYMEHMAQTFEKDMYPGEVPDYFMCPISMEVMRDPVTTPNGVSYERHCLEEHLRSNGAIDPLTRKKLTHDMFRPNISLRAAIQEYLDKNAWAYEH</sequence>
<dbReference type="GO" id="GO:0006515">
    <property type="term" value="P:protein quality control for misfolded or incompletely synthesized proteins"/>
    <property type="evidence" value="ECO:0007669"/>
    <property type="project" value="TreeGrafter"/>
</dbReference>
<dbReference type="Pfam" id="PF04564">
    <property type="entry name" value="U-box"/>
    <property type="match status" value="1"/>
</dbReference>
<reference evidence="10" key="2">
    <citation type="submission" date="2015-06" db="UniProtKB">
        <authorList>
            <consortium name="EnsemblProtists"/>
        </authorList>
    </citation>
    <scope>IDENTIFICATION</scope>
    <source>
        <strain evidence="10">Emoy2</strain>
    </source>
</reference>
<dbReference type="PANTHER" id="PTHR46803:SF2">
    <property type="entry name" value="E3 UBIQUITIN-PROTEIN LIGASE CHIP"/>
    <property type="match status" value="1"/>
</dbReference>
<keyword evidence="6" id="KW-0802">TPR repeat</keyword>
<dbReference type="PANTHER" id="PTHR46803">
    <property type="entry name" value="E3 UBIQUITIN-PROTEIN LIGASE CHIP"/>
    <property type="match status" value="1"/>
</dbReference>
<evidence type="ECO:0000256" key="7">
    <source>
        <dbReference type="ARBA" id="ARBA00044534"/>
    </source>
</evidence>
<dbReference type="GO" id="GO:0061630">
    <property type="term" value="F:ubiquitin protein ligase activity"/>
    <property type="evidence" value="ECO:0007669"/>
    <property type="project" value="UniProtKB-EC"/>
</dbReference>
<protein>
    <recommendedName>
        <fullName evidence="7">E3 ubiquitin-protein ligase CHIP</fullName>
        <ecNumber evidence="2">2.3.2.27</ecNumber>
    </recommendedName>
    <alternativeName>
        <fullName evidence="8">RING-type E3 ubiquitin transferase CHIP</fullName>
    </alternativeName>
</protein>
<dbReference type="HOGENOM" id="CLU_056455_1_0_1"/>
<dbReference type="InterPro" id="IPR003613">
    <property type="entry name" value="Ubox_domain"/>
</dbReference>
<dbReference type="SMART" id="SM00504">
    <property type="entry name" value="Ubox"/>
    <property type="match status" value="1"/>
</dbReference>
<evidence type="ECO:0000259" key="9">
    <source>
        <dbReference type="PROSITE" id="PS51698"/>
    </source>
</evidence>
<dbReference type="VEuPathDB" id="FungiDB:HpaG803682"/>
<name>M4BBL9_HYAAE</name>
<keyword evidence="5" id="KW-0833">Ubl conjugation pathway</keyword>
<dbReference type="GO" id="GO:0051087">
    <property type="term" value="F:protein-folding chaperone binding"/>
    <property type="evidence" value="ECO:0007669"/>
    <property type="project" value="TreeGrafter"/>
</dbReference>
<evidence type="ECO:0000256" key="3">
    <source>
        <dbReference type="ARBA" id="ARBA00022679"/>
    </source>
</evidence>
<dbReference type="GO" id="GO:0005737">
    <property type="term" value="C:cytoplasm"/>
    <property type="evidence" value="ECO:0007669"/>
    <property type="project" value="TreeGrafter"/>
</dbReference>
<dbReference type="eggNOG" id="KOG4642">
    <property type="taxonomic scope" value="Eukaryota"/>
</dbReference>
<keyword evidence="4" id="KW-0677">Repeat</keyword>
<proteinExistence type="predicted"/>
<evidence type="ECO:0000256" key="4">
    <source>
        <dbReference type="ARBA" id="ARBA00022737"/>
    </source>
</evidence>
<reference evidence="11" key="1">
    <citation type="journal article" date="2010" name="Science">
        <title>Signatures of adaptation to obligate biotrophy in the Hyaloperonospora arabidopsidis genome.</title>
        <authorList>
            <person name="Baxter L."/>
            <person name="Tripathy S."/>
            <person name="Ishaque N."/>
            <person name="Boot N."/>
            <person name="Cabral A."/>
            <person name="Kemen E."/>
            <person name="Thines M."/>
            <person name="Ah-Fong A."/>
            <person name="Anderson R."/>
            <person name="Badejoko W."/>
            <person name="Bittner-Eddy P."/>
            <person name="Boore J.L."/>
            <person name="Chibucos M.C."/>
            <person name="Coates M."/>
            <person name="Dehal P."/>
            <person name="Delehaunty K."/>
            <person name="Dong S."/>
            <person name="Downton P."/>
            <person name="Dumas B."/>
            <person name="Fabro G."/>
            <person name="Fronick C."/>
            <person name="Fuerstenberg S.I."/>
            <person name="Fulton L."/>
            <person name="Gaulin E."/>
            <person name="Govers F."/>
            <person name="Hughes L."/>
            <person name="Humphray S."/>
            <person name="Jiang R.H."/>
            <person name="Judelson H."/>
            <person name="Kamoun S."/>
            <person name="Kyung K."/>
            <person name="Meijer H."/>
            <person name="Minx P."/>
            <person name="Morris P."/>
            <person name="Nelson J."/>
            <person name="Phuntumart V."/>
            <person name="Qutob D."/>
            <person name="Rehmany A."/>
            <person name="Rougon-Cardoso A."/>
            <person name="Ryden P."/>
            <person name="Torto-Alalibo T."/>
            <person name="Studholme D."/>
            <person name="Wang Y."/>
            <person name="Win J."/>
            <person name="Wood J."/>
            <person name="Clifton S.W."/>
            <person name="Rogers J."/>
            <person name="Van den Ackerveken G."/>
            <person name="Jones J.D."/>
            <person name="McDowell J.M."/>
            <person name="Beynon J."/>
            <person name="Tyler B.M."/>
        </authorList>
    </citation>
    <scope>NUCLEOTIDE SEQUENCE [LARGE SCALE GENOMIC DNA]</scope>
    <source>
        <strain evidence="11">Emoy2</strain>
    </source>
</reference>
<dbReference type="InterPro" id="IPR011990">
    <property type="entry name" value="TPR-like_helical_dom_sf"/>
</dbReference>
<dbReference type="STRING" id="559515.M4BBL9"/>
<evidence type="ECO:0000256" key="8">
    <source>
        <dbReference type="ARBA" id="ARBA00044543"/>
    </source>
</evidence>
<dbReference type="SMART" id="SM00028">
    <property type="entry name" value="TPR"/>
    <property type="match status" value="3"/>
</dbReference>
<dbReference type="GO" id="GO:0045862">
    <property type="term" value="P:positive regulation of proteolysis"/>
    <property type="evidence" value="ECO:0007669"/>
    <property type="project" value="TreeGrafter"/>
</dbReference>
<dbReference type="EnsemblProtists" id="HpaT803682">
    <property type="protein sequence ID" value="HpaP803682"/>
    <property type="gene ID" value="HpaG803682"/>
</dbReference>
<feature type="domain" description="U-box" evidence="9">
    <location>
        <begin position="183"/>
        <end position="257"/>
    </location>
</feature>
<dbReference type="InterPro" id="IPR019734">
    <property type="entry name" value="TPR_rpt"/>
</dbReference>
<evidence type="ECO:0000256" key="6">
    <source>
        <dbReference type="ARBA" id="ARBA00022803"/>
    </source>
</evidence>
<dbReference type="InterPro" id="IPR045202">
    <property type="entry name" value="CHIP_RING-Ubox"/>
</dbReference>
<dbReference type="SUPFAM" id="SSF57850">
    <property type="entry name" value="RING/U-box"/>
    <property type="match status" value="1"/>
</dbReference>
<dbReference type="CDD" id="cd16654">
    <property type="entry name" value="RING-Ubox_CHIP"/>
    <property type="match status" value="1"/>
</dbReference>
<evidence type="ECO:0000256" key="2">
    <source>
        <dbReference type="ARBA" id="ARBA00012483"/>
    </source>
</evidence>
<dbReference type="Proteomes" id="UP000011713">
    <property type="component" value="Unassembled WGS sequence"/>
</dbReference>
<dbReference type="InterPro" id="IPR013083">
    <property type="entry name" value="Znf_RING/FYVE/PHD"/>
</dbReference>
<accession>M4BBL9</accession>
<dbReference type="Gene3D" id="3.30.40.10">
    <property type="entry name" value="Zinc/RING finger domain, C3HC4 (zinc finger)"/>
    <property type="match status" value="1"/>
</dbReference>
<dbReference type="AlphaFoldDB" id="M4BBL9"/>
<dbReference type="GO" id="GO:0071218">
    <property type="term" value="P:cellular response to misfolded protein"/>
    <property type="evidence" value="ECO:0007669"/>
    <property type="project" value="TreeGrafter"/>
</dbReference>
<dbReference type="SUPFAM" id="SSF48452">
    <property type="entry name" value="TPR-like"/>
    <property type="match status" value="1"/>
</dbReference>
<dbReference type="PROSITE" id="PS51698">
    <property type="entry name" value="U_BOX"/>
    <property type="match status" value="1"/>
</dbReference>
<evidence type="ECO:0000313" key="11">
    <source>
        <dbReference type="Proteomes" id="UP000011713"/>
    </source>
</evidence>
<dbReference type="GO" id="GO:0000209">
    <property type="term" value="P:protein polyubiquitination"/>
    <property type="evidence" value="ECO:0007669"/>
    <property type="project" value="TreeGrafter"/>
</dbReference>
<dbReference type="Gene3D" id="1.25.40.10">
    <property type="entry name" value="Tetratricopeptide repeat domain"/>
    <property type="match status" value="1"/>
</dbReference>
<dbReference type="EC" id="2.3.2.27" evidence="2"/>
<dbReference type="InParanoid" id="M4BBL9"/>
<comment type="catalytic activity">
    <reaction evidence="1">
        <text>S-ubiquitinyl-[E2 ubiquitin-conjugating enzyme]-L-cysteine + [acceptor protein]-L-lysine = [E2 ubiquitin-conjugating enzyme]-L-cysteine + N(6)-ubiquitinyl-[acceptor protein]-L-lysine.</text>
        <dbReference type="EC" id="2.3.2.27"/>
    </reaction>
</comment>
<evidence type="ECO:0000256" key="1">
    <source>
        <dbReference type="ARBA" id="ARBA00000900"/>
    </source>
</evidence>
<organism evidence="10 11">
    <name type="scientific">Hyaloperonospora arabidopsidis (strain Emoy2)</name>
    <name type="common">Downy mildew agent</name>
    <name type="synonym">Peronospora arabidopsidis</name>
    <dbReference type="NCBI Taxonomy" id="559515"/>
    <lineage>
        <taxon>Eukaryota</taxon>
        <taxon>Sar</taxon>
        <taxon>Stramenopiles</taxon>
        <taxon>Oomycota</taxon>
        <taxon>Peronosporomycetes</taxon>
        <taxon>Peronosporales</taxon>
        <taxon>Peronosporaceae</taxon>
        <taxon>Hyaloperonospora</taxon>
    </lineage>
</organism>